<name>A0A9P6RHB6_9FUNG</name>
<proteinExistence type="predicted"/>
<dbReference type="Gene3D" id="3.90.228.10">
    <property type="match status" value="1"/>
</dbReference>
<protein>
    <recommendedName>
        <fullName evidence="1">PARP catalytic domain-containing protein</fullName>
    </recommendedName>
</protein>
<dbReference type="InterPro" id="IPR012317">
    <property type="entry name" value="Poly(ADP-ribose)pol_cat_dom"/>
</dbReference>
<keyword evidence="3" id="KW-1185">Reference proteome</keyword>
<dbReference type="OrthoDB" id="8062037at2759"/>
<dbReference type="PANTHER" id="PTHR45740:SF2">
    <property type="entry name" value="POLY [ADP-RIBOSE] POLYMERASE"/>
    <property type="match status" value="1"/>
</dbReference>
<feature type="domain" description="PARP catalytic" evidence="1">
    <location>
        <begin position="57"/>
        <end position="224"/>
    </location>
</feature>
<dbReference type="AlphaFoldDB" id="A0A9P6RHB6"/>
<dbReference type="SUPFAM" id="SSF56399">
    <property type="entry name" value="ADP-ribosylation"/>
    <property type="match status" value="1"/>
</dbReference>
<dbReference type="Proteomes" id="UP000823405">
    <property type="component" value="Unassembled WGS sequence"/>
</dbReference>
<evidence type="ECO:0000313" key="3">
    <source>
        <dbReference type="Proteomes" id="UP000823405"/>
    </source>
</evidence>
<reference evidence="2" key="1">
    <citation type="journal article" date="2020" name="Fungal Divers.">
        <title>Resolving the Mortierellaceae phylogeny through synthesis of multi-gene phylogenetics and phylogenomics.</title>
        <authorList>
            <person name="Vandepol N."/>
            <person name="Liber J."/>
            <person name="Desiro A."/>
            <person name="Na H."/>
            <person name="Kennedy M."/>
            <person name="Barry K."/>
            <person name="Grigoriev I.V."/>
            <person name="Miller A.N."/>
            <person name="O'Donnell K."/>
            <person name="Stajich J.E."/>
            <person name="Bonito G."/>
        </authorList>
    </citation>
    <scope>NUCLEOTIDE SEQUENCE</scope>
    <source>
        <strain evidence="2">NVP60</strain>
    </source>
</reference>
<evidence type="ECO:0000313" key="2">
    <source>
        <dbReference type="EMBL" id="KAG0317585.1"/>
    </source>
</evidence>
<accession>A0A9P6RHB6</accession>
<dbReference type="Pfam" id="PF00644">
    <property type="entry name" value="PARP"/>
    <property type="match status" value="1"/>
</dbReference>
<dbReference type="GO" id="GO:0003950">
    <property type="term" value="F:NAD+ poly-ADP-ribosyltransferase activity"/>
    <property type="evidence" value="ECO:0007669"/>
    <property type="project" value="InterPro"/>
</dbReference>
<dbReference type="EMBL" id="JAAAIN010000235">
    <property type="protein sequence ID" value="KAG0317585.1"/>
    <property type="molecule type" value="Genomic_DNA"/>
</dbReference>
<dbReference type="GO" id="GO:1990404">
    <property type="term" value="F:NAD+-protein mono-ADP-ribosyltransferase activity"/>
    <property type="evidence" value="ECO:0007669"/>
    <property type="project" value="TreeGrafter"/>
</dbReference>
<dbReference type="InterPro" id="IPR051712">
    <property type="entry name" value="ARTD-AVP"/>
</dbReference>
<organism evidence="2 3">
    <name type="scientific">Linnemannia gamsii</name>
    <dbReference type="NCBI Taxonomy" id="64522"/>
    <lineage>
        <taxon>Eukaryota</taxon>
        <taxon>Fungi</taxon>
        <taxon>Fungi incertae sedis</taxon>
        <taxon>Mucoromycota</taxon>
        <taxon>Mortierellomycotina</taxon>
        <taxon>Mortierellomycetes</taxon>
        <taxon>Mortierellales</taxon>
        <taxon>Mortierellaceae</taxon>
        <taxon>Linnemannia</taxon>
    </lineage>
</organism>
<gene>
    <name evidence="2" type="ORF">BGZ97_005148</name>
</gene>
<evidence type="ECO:0000259" key="1">
    <source>
        <dbReference type="Pfam" id="PF00644"/>
    </source>
</evidence>
<comment type="caution">
    <text evidence="2">The sequence shown here is derived from an EMBL/GenBank/DDBJ whole genome shotgun (WGS) entry which is preliminary data.</text>
</comment>
<dbReference type="PANTHER" id="PTHR45740">
    <property type="entry name" value="POLY [ADP-RIBOSE] POLYMERASE"/>
    <property type="match status" value="1"/>
</dbReference>
<dbReference type="GO" id="GO:0005634">
    <property type="term" value="C:nucleus"/>
    <property type="evidence" value="ECO:0007669"/>
    <property type="project" value="TreeGrafter"/>
</dbReference>
<sequence length="872" mass="98461">MSKKIAETAEYTDQFISLFGNVPTLPPSFKDLSQSTVPNLYGAISNDFYNHAGCPADYTIRRIQVLSNTITWNRYQTEKRLRRRQEYERQLIICSTANATRAAAAANQKNNTSADANPITSSAPSLTDVLSTTIPPHSMEAKELYRDELLLHGTLKTNLPSILLNGLDPRLSNRQRRNYGAGTYFSDSIEKCMQYVDPQTEIEQEYCVLVCAVLLGRVLVEPDDREAKALQAQSYFLPEGFDSAVVNNFRKEWVVFDKAQILPLCAIHFKATNDPGSYFRLSRTINLAQLGQNLTTISVPVLSLVPAPPPQPPASTAPAVPSIPADAEFIDANAIDSESEHPLLTDWRKPNPEMASMLESLFNIPPDSCKVRLYFEGKRSDPLFRTSLFPVSATNKLWIISCRARFVNGPITLSDETLMLLKEAAADLKELADSQKKTHESIKDLRAIQQQAINTPLLQIPEPEKLLAQWMAVFPDLDSMRKSIKESHGEEYSKQHPYTNSQLDNAIMTHCNQEIQVTEERYMEEIIFRASASGNACPWTLEQVALGLKAAGEHSQLEELETADGRRKAAGESRLEEELATQRAFALRQVVYLGPGYIEVLEETLRSYHRCAARAQVETQAQLTTSAQPQQQQEQQQWILKWVKHKLLLRTLPYRYQILLEMDVIARSFAMRTSSNEFKALLTAALTTNSTNLLLHVDEKFIGIFRTLTSSAPSSVPFQPHLQWWDIVPMALFQAQMPASRYWPVNPRTRLPARSFYQLTDYVEWIFNKAYPTTKATEMPRRIATGITNVWDTIDPWIRPAIQGLSSRSGTLLFNRVQRQAEVDTIGGDMLDCLLLKLPLGTLLPPSLPANHKWRFAYESLPICRRSELIVG</sequence>